<feature type="region of interest" description="Disordered" evidence="1">
    <location>
        <begin position="320"/>
        <end position="340"/>
    </location>
</feature>
<feature type="transmembrane region" description="Helical" evidence="2">
    <location>
        <begin position="560"/>
        <end position="586"/>
    </location>
</feature>
<feature type="transmembrane region" description="Helical" evidence="2">
    <location>
        <begin position="529"/>
        <end position="548"/>
    </location>
</feature>
<keyword evidence="2" id="KW-0812">Transmembrane</keyword>
<feature type="compositionally biased region" description="Polar residues" evidence="1">
    <location>
        <begin position="1"/>
        <end position="15"/>
    </location>
</feature>
<comment type="caution">
    <text evidence="3">The sequence shown here is derived from an EMBL/GenBank/DDBJ whole genome shotgun (WGS) entry which is preliminary data.</text>
</comment>
<evidence type="ECO:0008006" key="5">
    <source>
        <dbReference type="Google" id="ProtNLM"/>
    </source>
</evidence>
<dbReference type="EMBL" id="JAECZO010000022">
    <property type="protein sequence ID" value="KAK7201938.1"/>
    <property type="molecule type" value="Genomic_DNA"/>
</dbReference>
<gene>
    <name evidence="3" type="ORF">NESM_000261400</name>
</gene>
<reference evidence="3 4" key="1">
    <citation type="journal article" date="2021" name="MBio">
        <title>A New Model Trypanosomatid, Novymonas esmeraldas: Genomic Perception of Its 'Candidatus Pandoraea novymonadis' Endosymbiont.</title>
        <authorList>
            <person name="Zakharova A."/>
            <person name="Saura A."/>
            <person name="Butenko A."/>
            <person name="Podesvova L."/>
            <person name="Warmusova S."/>
            <person name="Kostygov A.Y."/>
            <person name="Nenarokova A."/>
            <person name="Lukes J."/>
            <person name="Opperdoes F.R."/>
            <person name="Yurchenko V."/>
        </authorList>
    </citation>
    <scope>NUCLEOTIDE SEQUENCE [LARGE SCALE GENOMIC DNA]</scope>
    <source>
        <strain evidence="3 4">E262AT.01</strain>
    </source>
</reference>
<feature type="compositionally biased region" description="Polar residues" evidence="1">
    <location>
        <begin position="205"/>
        <end position="215"/>
    </location>
</feature>
<feature type="region of interest" description="Disordered" evidence="1">
    <location>
        <begin position="198"/>
        <end position="287"/>
    </location>
</feature>
<feature type="transmembrane region" description="Helical" evidence="2">
    <location>
        <begin position="492"/>
        <end position="517"/>
    </location>
</feature>
<evidence type="ECO:0000256" key="2">
    <source>
        <dbReference type="SAM" id="Phobius"/>
    </source>
</evidence>
<name>A0AAW0F6I2_9TRYP</name>
<evidence type="ECO:0000313" key="4">
    <source>
        <dbReference type="Proteomes" id="UP001430356"/>
    </source>
</evidence>
<protein>
    <recommendedName>
        <fullName evidence="5">Integral membrane protein</fullName>
    </recommendedName>
</protein>
<evidence type="ECO:0000256" key="1">
    <source>
        <dbReference type="SAM" id="MobiDB-lite"/>
    </source>
</evidence>
<accession>A0AAW0F6I2</accession>
<feature type="transmembrane region" description="Helical" evidence="2">
    <location>
        <begin position="657"/>
        <end position="683"/>
    </location>
</feature>
<keyword evidence="2" id="KW-1133">Transmembrane helix</keyword>
<sequence length="703" mass="77184">MTSVQTTATWRTNNEGHPPSQQQQPTTSHRVVRGNRTPGSSTISSEPFHDHEALRHHSSIQHHRASDNHGPAMREPADPPSPETGRGVAVEGNVVEGLGGAENGVPESIDAILARVRLHVHSPMENLPALYAKELRSVGQCVAFTFPTTVNGVRQRMYYTGLVCFVTKTTMQLTHVNRYTEHDYTHFVQREAELLSAMSDGRGSTEGQSQPSCSVGESPLPLSLPMPNTVTARTRARHTLSRSQRAAAAAAPPPPSLPGSPETPGLIWHPEDVQSQTPPPGDVVDPHATPRRAITALELEAGSTFFAGDQRATEVDTALPFPDEHGDASHLPDTEHPRRRNRMSAFTGSVGAVPYVTFLRKNARNVVFVRDPTRTFYSLFQDPAKQIADMQHLRMFVRRYLAHTCMGNNPDQTPLSDYIASRCAYPNPDAALLQQVAAEEMAQLLKVDRDVHREKCRRAYMQRRGLSEDGAPTGLFAHTGELFFTGLPQHTFLVGMLTLLFVLIFAAYFGLALGVMADTITTELMMNKLVYMVGTLVVSTGAACIAVIHSLQMHIPLRRYLCPFIVRAVTSCGAMGCGIMCGVTLLDTMVGETIVQTMTTNVAPTSLCYYYLNQGCSGYYYACPDLSFGSLLCPCGFFFPYSTTQCQSSINQSARTIFIPLIAFSFAVAAIFAYLQLLLFSVYATERRLRHRGAQAQTHTHSA</sequence>
<dbReference type="Proteomes" id="UP001430356">
    <property type="component" value="Unassembled WGS sequence"/>
</dbReference>
<proteinExistence type="predicted"/>
<keyword evidence="4" id="KW-1185">Reference proteome</keyword>
<organism evidence="3 4">
    <name type="scientific">Novymonas esmeraldas</name>
    <dbReference type="NCBI Taxonomy" id="1808958"/>
    <lineage>
        <taxon>Eukaryota</taxon>
        <taxon>Discoba</taxon>
        <taxon>Euglenozoa</taxon>
        <taxon>Kinetoplastea</taxon>
        <taxon>Metakinetoplastina</taxon>
        <taxon>Trypanosomatida</taxon>
        <taxon>Trypanosomatidae</taxon>
        <taxon>Novymonas</taxon>
    </lineage>
</organism>
<dbReference type="AlphaFoldDB" id="A0AAW0F6I2"/>
<feature type="region of interest" description="Disordered" evidence="1">
    <location>
        <begin position="1"/>
        <end position="88"/>
    </location>
</feature>
<evidence type="ECO:0000313" key="3">
    <source>
        <dbReference type="EMBL" id="KAK7201938.1"/>
    </source>
</evidence>
<feature type="compositionally biased region" description="Low complexity" evidence="1">
    <location>
        <begin position="18"/>
        <end position="28"/>
    </location>
</feature>
<keyword evidence="2" id="KW-0472">Membrane</keyword>
<feature type="compositionally biased region" description="Basic and acidic residues" evidence="1">
    <location>
        <begin position="322"/>
        <end position="336"/>
    </location>
</feature>